<dbReference type="InterPro" id="IPR050513">
    <property type="entry name" value="RavA_ATPases"/>
</dbReference>
<protein>
    <recommendedName>
        <fullName evidence="1">AAA+ ATPase domain-containing protein</fullName>
    </recommendedName>
</protein>
<dbReference type="Pfam" id="PF20030">
    <property type="entry name" value="bpMoxR"/>
    <property type="match status" value="1"/>
</dbReference>
<evidence type="ECO:0000313" key="2">
    <source>
        <dbReference type="EMBL" id="GAA3525311.1"/>
    </source>
</evidence>
<dbReference type="SMART" id="SM00382">
    <property type="entry name" value="AAA"/>
    <property type="match status" value="1"/>
</dbReference>
<evidence type="ECO:0000259" key="1">
    <source>
        <dbReference type="SMART" id="SM00382"/>
    </source>
</evidence>
<name>A0ABP6V1I4_9GAMM</name>
<dbReference type="InterPro" id="IPR027417">
    <property type="entry name" value="P-loop_NTPase"/>
</dbReference>
<dbReference type="InterPro" id="IPR045427">
    <property type="entry name" value="MoxR"/>
</dbReference>
<dbReference type="EMBL" id="BAABCX010000001">
    <property type="protein sequence ID" value="GAA3525311.1"/>
    <property type="molecule type" value="Genomic_DNA"/>
</dbReference>
<gene>
    <name evidence="2" type="ORF">GCM10022394_00260</name>
</gene>
<dbReference type="InterPro" id="IPR041538">
    <property type="entry name" value="RavA-like_AAA_lid"/>
</dbReference>
<dbReference type="PRINTS" id="PR00300">
    <property type="entry name" value="CLPPROTEASEA"/>
</dbReference>
<comment type="caution">
    <text evidence="2">The sequence shown here is derived from an EMBL/GenBank/DDBJ whole genome shotgun (WGS) entry which is preliminary data.</text>
</comment>
<dbReference type="Proteomes" id="UP001500795">
    <property type="component" value="Unassembled WGS sequence"/>
</dbReference>
<accession>A0ABP6V1I4</accession>
<proteinExistence type="predicted"/>
<dbReference type="RefSeq" id="WP_344953297.1">
    <property type="nucleotide sequence ID" value="NZ_BAABCX010000001.1"/>
</dbReference>
<feature type="domain" description="AAA+ ATPase" evidence="1">
    <location>
        <begin position="34"/>
        <end position="175"/>
    </location>
</feature>
<dbReference type="InterPro" id="IPR001270">
    <property type="entry name" value="ClpA/B"/>
</dbReference>
<evidence type="ECO:0000313" key="3">
    <source>
        <dbReference type="Proteomes" id="UP001500795"/>
    </source>
</evidence>
<keyword evidence="3" id="KW-1185">Reference proteome</keyword>
<dbReference type="SUPFAM" id="SSF52540">
    <property type="entry name" value="P-loop containing nucleoside triphosphate hydrolases"/>
    <property type="match status" value="1"/>
</dbReference>
<dbReference type="PANTHER" id="PTHR32204">
    <property type="entry name" value="ATPASE RAVA"/>
    <property type="match status" value="1"/>
</dbReference>
<dbReference type="CDD" id="cd00009">
    <property type="entry name" value="AAA"/>
    <property type="match status" value="1"/>
</dbReference>
<dbReference type="InterPro" id="IPR003593">
    <property type="entry name" value="AAA+_ATPase"/>
</dbReference>
<dbReference type="Gene3D" id="3.40.50.300">
    <property type="entry name" value="P-loop containing nucleotide triphosphate hydrolases"/>
    <property type="match status" value="1"/>
</dbReference>
<reference evidence="3" key="1">
    <citation type="journal article" date="2019" name="Int. J. Syst. Evol. Microbiol.">
        <title>The Global Catalogue of Microorganisms (GCM) 10K type strain sequencing project: providing services to taxonomists for standard genome sequencing and annotation.</title>
        <authorList>
            <consortium name="The Broad Institute Genomics Platform"/>
            <consortium name="The Broad Institute Genome Sequencing Center for Infectious Disease"/>
            <person name="Wu L."/>
            <person name="Ma J."/>
        </authorList>
    </citation>
    <scope>NUCLEOTIDE SEQUENCE [LARGE SCALE GENOMIC DNA]</scope>
    <source>
        <strain evidence="3">JCM 17110</strain>
    </source>
</reference>
<sequence>MDVKPRIATLISHLQQGLLERDTPARLALLAALGGEHLLLLGPPGTAKSELARRLHTLVSSGGYFERLLTRFSVPEELFGPLSIKALEQDNYLRQTKGYLPDAAIAFIDEIFKANSAILNSLLTLLNERRFDNGNTRLPVPLISVIAASNELPEGAELNALYDRFLLRFQVAPVSDAAFTTLLTLDHDYQAPPAEQQLTSEALATIRTRAEQLSLSPALIRLLLQLRHFLTEQQIPVSDRRWRKVVKLLKVSAFCNGETEAGLLDTWLLPHCLWQQPEQFVRLEQWLHTHIGTDPGFSPELITNMVDSWQQRLEQDADPVLPALNEQGYQLYLDELGQPVTEREGQRPRRNAAGQALYRQPRLPDACFTADEIRNLGGDLGQYQPLMETYQRPTALRTRSWPAAHIAARLRQLDERLDELTCYLDWLVQQLNGLADRLERHLWLSHELGRQARQQLARQHQLLGQQQERLLQLRRDFAALPAEG</sequence>
<dbReference type="PANTHER" id="PTHR32204:SF0">
    <property type="entry name" value="ATPASE RAVA"/>
    <property type="match status" value="1"/>
</dbReference>
<organism evidence="2 3">
    <name type="scientific">Zobellella aerophila</name>
    <dbReference type="NCBI Taxonomy" id="870480"/>
    <lineage>
        <taxon>Bacteria</taxon>
        <taxon>Pseudomonadati</taxon>
        <taxon>Pseudomonadota</taxon>
        <taxon>Gammaproteobacteria</taxon>
        <taxon>Aeromonadales</taxon>
        <taxon>Aeromonadaceae</taxon>
        <taxon>Zobellella</taxon>
    </lineage>
</organism>
<dbReference type="Pfam" id="PF17868">
    <property type="entry name" value="AAA_lid_8"/>
    <property type="match status" value="1"/>
</dbReference>